<proteinExistence type="predicted"/>
<sequence length="117" mass="13291">MKTSTSDVNHGIQWTGWMQLDNSDFAYDLTLLPHTHQQMQVKTNGMEANSTSVDHNIHKGKDNILKYNTENTNTITLDGETIEEMESFRHLCSIIDEQGGFDVDVKERIGEATESFL</sequence>
<accession>A0A183LQI1</accession>
<gene>
    <name evidence="1" type="ORF">SMRZ_LOCUS6056</name>
</gene>
<dbReference type="STRING" id="48269.A0A183LQI1"/>
<keyword evidence="2" id="KW-1185">Reference proteome</keyword>
<name>A0A183LQI1_9TREM</name>
<dbReference type="AlphaFoldDB" id="A0A183LQI1"/>
<evidence type="ECO:0000313" key="2">
    <source>
        <dbReference type="Proteomes" id="UP000277204"/>
    </source>
</evidence>
<evidence type="ECO:0000313" key="1">
    <source>
        <dbReference type="EMBL" id="VDO69211.1"/>
    </source>
</evidence>
<organism evidence="1 2">
    <name type="scientific">Schistosoma margrebowiei</name>
    <dbReference type="NCBI Taxonomy" id="48269"/>
    <lineage>
        <taxon>Eukaryota</taxon>
        <taxon>Metazoa</taxon>
        <taxon>Spiralia</taxon>
        <taxon>Lophotrochozoa</taxon>
        <taxon>Platyhelminthes</taxon>
        <taxon>Trematoda</taxon>
        <taxon>Digenea</taxon>
        <taxon>Strigeidida</taxon>
        <taxon>Schistosomatoidea</taxon>
        <taxon>Schistosomatidae</taxon>
        <taxon>Schistosoma</taxon>
    </lineage>
</organism>
<dbReference type="Proteomes" id="UP000277204">
    <property type="component" value="Unassembled WGS sequence"/>
</dbReference>
<dbReference type="EMBL" id="UZAI01002197">
    <property type="protein sequence ID" value="VDO69211.1"/>
    <property type="molecule type" value="Genomic_DNA"/>
</dbReference>
<reference evidence="1 2" key="1">
    <citation type="submission" date="2018-11" db="EMBL/GenBank/DDBJ databases">
        <authorList>
            <consortium name="Pathogen Informatics"/>
        </authorList>
    </citation>
    <scope>NUCLEOTIDE SEQUENCE [LARGE SCALE GENOMIC DNA]</scope>
    <source>
        <strain evidence="1 2">Zambia</strain>
    </source>
</reference>
<protein>
    <submittedName>
        <fullName evidence="1">Uncharacterized protein</fullName>
    </submittedName>
</protein>